<evidence type="ECO:0000256" key="3">
    <source>
        <dbReference type="ARBA" id="ARBA00020071"/>
    </source>
</evidence>
<sequence length="98" mass="11070">MSVSPCHGASLRDAKARGHFFSCHSRNHTALHPDTPEDILYDEIVVSKQEIEDGLGASVDTFCYLYGAEYGLNPRADELVMQAGYRYLFSNFRLQKLQ</sequence>
<dbReference type="InterPro" id="IPR011330">
    <property type="entry name" value="Glyco_hydro/deAcase_b/a-brl"/>
</dbReference>
<dbReference type="Gene3D" id="3.20.20.370">
    <property type="entry name" value="Glycoside hydrolase/deacetylase"/>
    <property type="match status" value="1"/>
</dbReference>
<evidence type="ECO:0000256" key="1">
    <source>
        <dbReference type="ARBA" id="ARBA00003236"/>
    </source>
</evidence>
<dbReference type="CDD" id="cd10918">
    <property type="entry name" value="CE4_NodB_like_5s_6s"/>
    <property type="match status" value="1"/>
</dbReference>
<protein>
    <recommendedName>
        <fullName evidence="3">Chitooligosaccharide deacetylase</fullName>
    </recommendedName>
    <alternativeName>
        <fullName evidence="4">Nodulation protein B</fullName>
    </alternativeName>
</protein>
<comment type="similarity">
    <text evidence="2">Belongs to the polysaccharide deacetylase family.</text>
</comment>
<dbReference type="Pfam" id="PF01522">
    <property type="entry name" value="Polysacc_deac_1"/>
    <property type="match status" value="1"/>
</dbReference>
<organism evidence="6 7">
    <name type="scientific">Devosia algicola</name>
    <dbReference type="NCBI Taxonomy" id="3026418"/>
    <lineage>
        <taxon>Bacteria</taxon>
        <taxon>Pseudomonadati</taxon>
        <taxon>Pseudomonadota</taxon>
        <taxon>Alphaproteobacteria</taxon>
        <taxon>Hyphomicrobiales</taxon>
        <taxon>Devosiaceae</taxon>
        <taxon>Devosia</taxon>
    </lineage>
</organism>
<evidence type="ECO:0000259" key="5">
    <source>
        <dbReference type="Pfam" id="PF01522"/>
    </source>
</evidence>
<dbReference type="SUPFAM" id="SSF88713">
    <property type="entry name" value="Glycoside hydrolase/deacetylase"/>
    <property type="match status" value="1"/>
</dbReference>
<dbReference type="RefSeq" id="WP_282217742.1">
    <property type="nucleotide sequence ID" value="NZ_CP118246.1"/>
</dbReference>
<evidence type="ECO:0000256" key="2">
    <source>
        <dbReference type="ARBA" id="ARBA00010973"/>
    </source>
</evidence>
<keyword evidence="7" id="KW-1185">Reference proteome</keyword>
<reference evidence="6 7" key="1">
    <citation type="submission" date="2023-02" db="EMBL/GenBank/DDBJ databases">
        <title>Devosia algicola sp. nov., isolated from the phycosphere of marine algae.</title>
        <authorList>
            <person name="Kim J.M."/>
            <person name="Lee J.K."/>
            <person name="Choi B.J."/>
            <person name="Bayburt H."/>
            <person name="Jeon C.O."/>
        </authorList>
    </citation>
    <scope>NUCLEOTIDE SEQUENCE [LARGE SCALE GENOMIC DNA]</scope>
    <source>
        <strain evidence="6 7">G20-9</strain>
    </source>
</reference>
<evidence type="ECO:0000313" key="7">
    <source>
        <dbReference type="Proteomes" id="UP001220530"/>
    </source>
</evidence>
<name>A0ABY7YJ87_9HYPH</name>
<evidence type="ECO:0000313" key="6">
    <source>
        <dbReference type="EMBL" id="WDR01331.1"/>
    </source>
</evidence>
<dbReference type="Proteomes" id="UP001220530">
    <property type="component" value="Chromosome"/>
</dbReference>
<dbReference type="InterPro" id="IPR002509">
    <property type="entry name" value="NODB_dom"/>
</dbReference>
<feature type="domain" description="NodB homology" evidence="5">
    <location>
        <begin position="10"/>
        <end position="87"/>
    </location>
</feature>
<dbReference type="EMBL" id="CP118246">
    <property type="protein sequence ID" value="WDR01331.1"/>
    <property type="molecule type" value="Genomic_DNA"/>
</dbReference>
<proteinExistence type="inferred from homology"/>
<comment type="function">
    <text evidence="1">Is involved in generating a small heat-stable compound (Nod), an acylated oligomer of N-acetylglucosamine, that stimulates mitosis in various plant protoplasts.</text>
</comment>
<accession>A0ABY7YJ87</accession>
<evidence type="ECO:0000256" key="4">
    <source>
        <dbReference type="ARBA" id="ARBA00032976"/>
    </source>
</evidence>
<gene>
    <name evidence="6" type="ORF">PSQ19_10885</name>
</gene>